<dbReference type="InterPro" id="IPR049401">
    <property type="entry name" value="DZF_dom_N"/>
</dbReference>
<evidence type="ECO:0000256" key="2">
    <source>
        <dbReference type="ARBA" id="ARBA00023015"/>
    </source>
</evidence>
<dbReference type="Pfam" id="PF20965">
    <property type="entry name" value="DZF_C"/>
    <property type="match status" value="1"/>
</dbReference>
<dbReference type="PANTHER" id="PTHR46447">
    <property type="entry name" value="INTERLEUKIN ENHANCER-BINDING FACTOR"/>
    <property type="match status" value="1"/>
</dbReference>
<dbReference type="Gene3D" id="3.30.460.10">
    <property type="entry name" value="Beta Polymerase, domain 2"/>
    <property type="match status" value="1"/>
</dbReference>
<sequence>MRGRGGNIRGRGKNMRPPFLGRTFSRPVYDEYFFTSSEETEQKDDESGLAEELRKKDALLKPTLEDEASLRNLLTKITGIADNLIVAPGSFTGCQLEEVRAVGSFKKNTMTRLNLAPDVVFVLKTLPMKEAVEQLAQKVNEDLRAQGGILGSYVECNNRGFTIHAEGRKVHCLVATIPQNIRNLDRELHLDAKVVIANSCAIKHSRWFEENGHHPSVRVLARVLRDLAARFPGLNPLKPWIIDFLAHHCIMVTESGYTLSAAQGFHRALALLAAGIFLPLSSSIADPIADRMMYKIHGSLPLEDQDLVCMTAQSLVRILHHGGWKQILGLEGKLNLDKPVIINGITISPQERVYERPVKAEDGSDNTGNEEMENEENMIPAMLTG</sequence>
<feature type="domain" description="DZF" evidence="8">
    <location>
        <begin position="22"/>
        <end position="367"/>
    </location>
</feature>
<dbReference type="SUPFAM" id="SSF81301">
    <property type="entry name" value="Nucleotidyltransferase"/>
    <property type="match status" value="1"/>
</dbReference>
<evidence type="ECO:0000256" key="6">
    <source>
        <dbReference type="ARBA" id="ARBA00023242"/>
    </source>
</evidence>
<keyword evidence="10" id="KW-1185">Reference proteome</keyword>
<name>A0A7R9GCD3_9CRUS</name>
<dbReference type="Gene3D" id="1.10.1410.40">
    <property type="match status" value="1"/>
</dbReference>
<reference evidence="9" key="1">
    <citation type="submission" date="2020-11" db="EMBL/GenBank/DDBJ databases">
        <authorList>
            <person name="Tran Van P."/>
        </authorList>
    </citation>
    <scope>NUCLEOTIDE SEQUENCE</scope>
</reference>
<accession>A0A7R9GCD3</accession>
<dbReference type="PROSITE" id="PS50152">
    <property type="entry name" value="25A_SYNTH_3"/>
    <property type="match status" value="1"/>
</dbReference>
<dbReference type="EMBL" id="OA882527">
    <property type="protein sequence ID" value="CAD7275837.1"/>
    <property type="molecule type" value="Genomic_DNA"/>
</dbReference>
<dbReference type="OrthoDB" id="5775647at2759"/>
<dbReference type="AlphaFoldDB" id="A0A7R9GCD3"/>
<dbReference type="GO" id="GO:0071013">
    <property type="term" value="C:catalytic step 2 spliceosome"/>
    <property type="evidence" value="ECO:0007669"/>
    <property type="project" value="TreeGrafter"/>
</dbReference>
<keyword evidence="4" id="KW-0010">Activator</keyword>
<evidence type="ECO:0000256" key="4">
    <source>
        <dbReference type="ARBA" id="ARBA00023159"/>
    </source>
</evidence>
<feature type="region of interest" description="Disordered" evidence="7">
    <location>
        <begin position="358"/>
        <end position="385"/>
    </location>
</feature>
<keyword evidence="2" id="KW-0805">Transcription regulation</keyword>
<dbReference type="GO" id="GO:0003677">
    <property type="term" value="F:DNA binding"/>
    <property type="evidence" value="ECO:0007669"/>
    <property type="project" value="UniProtKB-KW"/>
</dbReference>
<organism evidence="9">
    <name type="scientific">Notodromas monacha</name>
    <dbReference type="NCBI Taxonomy" id="399045"/>
    <lineage>
        <taxon>Eukaryota</taxon>
        <taxon>Metazoa</taxon>
        <taxon>Ecdysozoa</taxon>
        <taxon>Arthropoda</taxon>
        <taxon>Crustacea</taxon>
        <taxon>Oligostraca</taxon>
        <taxon>Ostracoda</taxon>
        <taxon>Podocopa</taxon>
        <taxon>Podocopida</taxon>
        <taxon>Cypridocopina</taxon>
        <taxon>Cypridoidea</taxon>
        <taxon>Cyprididae</taxon>
        <taxon>Notodromas</taxon>
    </lineage>
</organism>
<dbReference type="GO" id="GO:0045893">
    <property type="term" value="P:positive regulation of DNA-templated transcription"/>
    <property type="evidence" value="ECO:0007669"/>
    <property type="project" value="TreeGrafter"/>
</dbReference>
<dbReference type="GO" id="GO:0003725">
    <property type="term" value="F:double-stranded RNA binding"/>
    <property type="evidence" value="ECO:0007669"/>
    <property type="project" value="TreeGrafter"/>
</dbReference>
<dbReference type="InterPro" id="IPR006561">
    <property type="entry name" value="DZF_dom"/>
</dbReference>
<gene>
    <name evidence="9" type="ORF">NMOB1V02_LOCUS3623</name>
</gene>
<protein>
    <recommendedName>
        <fullName evidence="8">DZF domain-containing protein</fullName>
    </recommendedName>
</protein>
<dbReference type="Pfam" id="PF07528">
    <property type="entry name" value="DZF_N"/>
    <property type="match status" value="1"/>
</dbReference>
<dbReference type="InterPro" id="IPR052134">
    <property type="entry name" value="ILF2"/>
</dbReference>
<evidence type="ECO:0000313" key="9">
    <source>
        <dbReference type="EMBL" id="CAD7275837.1"/>
    </source>
</evidence>
<evidence type="ECO:0000256" key="3">
    <source>
        <dbReference type="ARBA" id="ARBA00023125"/>
    </source>
</evidence>
<evidence type="ECO:0000256" key="5">
    <source>
        <dbReference type="ARBA" id="ARBA00023163"/>
    </source>
</evidence>
<feature type="region of interest" description="Disordered" evidence="7">
    <location>
        <begin position="1"/>
        <end position="22"/>
    </location>
</feature>
<dbReference type="PANTHER" id="PTHR46447:SF1">
    <property type="entry name" value="INTERLEUKIN ENHANCER-BINDING FACTOR 2"/>
    <property type="match status" value="1"/>
</dbReference>
<evidence type="ECO:0000256" key="7">
    <source>
        <dbReference type="SAM" id="MobiDB-lite"/>
    </source>
</evidence>
<dbReference type="SMART" id="SM00572">
    <property type="entry name" value="DZF"/>
    <property type="match status" value="1"/>
</dbReference>
<dbReference type="InterPro" id="IPR049402">
    <property type="entry name" value="DZF_dom_C"/>
</dbReference>
<dbReference type="InterPro" id="IPR043519">
    <property type="entry name" value="NT_sf"/>
</dbReference>
<dbReference type="EMBL" id="CAJPEX010000490">
    <property type="protein sequence ID" value="CAG0915989.1"/>
    <property type="molecule type" value="Genomic_DNA"/>
</dbReference>
<comment type="subcellular location">
    <subcellularLocation>
        <location evidence="1">Nucleus</location>
    </subcellularLocation>
</comment>
<dbReference type="PROSITE" id="PS51703">
    <property type="entry name" value="DZF"/>
    <property type="match status" value="1"/>
</dbReference>
<keyword evidence="6" id="KW-0539">Nucleus</keyword>
<keyword evidence="3" id="KW-0238">DNA-binding</keyword>
<evidence type="ECO:0000256" key="1">
    <source>
        <dbReference type="ARBA" id="ARBA00004123"/>
    </source>
</evidence>
<keyword evidence="5" id="KW-0804">Transcription</keyword>
<evidence type="ECO:0000313" key="10">
    <source>
        <dbReference type="Proteomes" id="UP000678499"/>
    </source>
</evidence>
<evidence type="ECO:0000259" key="8">
    <source>
        <dbReference type="PROSITE" id="PS51703"/>
    </source>
</evidence>
<dbReference type="Proteomes" id="UP000678499">
    <property type="component" value="Unassembled WGS sequence"/>
</dbReference>
<proteinExistence type="predicted"/>